<sequence length="221" mass="24386">MEAVTGDGGGGCGPVRDEMRSRKFEQSEYMMYGKVDEKIDVYSYGVVLLELITGKKAIQTNQEANPESLARTLLSCGLCERPVDPSLGRAYNEDELSDFGAAMEHQDYQQASAHTKPYRILHVFEEPDHWLQMQRQRQREELFNGISSRSEIRVYKQNGSNTNGTPVVGGCATQEIGNVVTITEPPSCLTVGKVDTVVGEVTSCNASIHEVVSPNVEIRIA</sequence>
<evidence type="ECO:0000313" key="2">
    <source>
        <dbReference type="Proteomes" id="UP001187471"/>
    </source>
</evidence>
<dbReference type="InterPro" id="IPR011009">
    <property type="entry name" value="Kinase-like_dom_sf"/>
</dbReference>
<accession>A0AA88RR94</accession>
<dbReference type="SUPFAM" id="SSF56112">
    <property type="entry name" value="Protein kinase-like (PK-like)"/>
    <property type="match status" value="1"/>
</dbReference>
<dbReference type="EMBL" id="JAVXUO010000717">
    <property type="protein sequence ID" value="KAK2989648.1"/>
    <property type="molecule type" value="Genomic_DNA"/>
</dbReference>
<dbReference type="Proteomes" id="UP001187471">
    <property type="component" value="Unassembled WGS sequence"/>
</dbReference>
<comment type="caution">
    <text evidence="1">The sequence shown here is derived from an EMBL/GenBank/DDBJ whole genome shotgun (WGS) entry which is preliminary data.</text>
</comment>
<dbReference type="InterPro" id="IPR046958">
    <property type="entry name" value="RBK1/2/STUNTED"/>
</dbReference>
<name>A0AA88RR94_9ASTE</name>
<dbReference type="PANTHER" id="PTHR47987">
    <property type="entry name" value="OS08G0249100 PROTEIN"/>
    <property type="match status" value="1"/>
</dbReference>
<evidence type="ECO:0000313" key="1">
    <source>
        <dbReference type="EMBL" id="KAK2989648.1"/>
    </source>
</evidence>
<dbReference type="PANTHER" id="PTHR47987:SF11">
    <property type="entry name" value="RECEPTOR-LIKE CYTOSOLIC SERINE_THREONINE-PROTEIN KINASE RBK1 ISOFORM X1"/>
    <property type="match status" value="1"/>
</dbReference>
<protein>
    <submittedName>
        <fullName evidence="1">Uncharacterized protein</fullName>
    </submittedName>
</protein>
<dbReference type="Gene3D" id="1.10.510.10">
    <property type="entry name" value="Transferase(Phosphotransferase) domain 1"/>
    <property type="match status" value="1"/>
</dbReference>
<keyword evidence="2" id="KW-1185">Reference proteome</keyword>
<reference evidence="1" key="1">
    <citation type="submission" date="2022-12" db="EMBL/GenBank/DDBJ databases">
        <title>Draft genome assemblies for two species of Escallonia (Escalloniales).</title>
        <authorList>
            <person name="Chanderbali A."/>
            <person name="Dervinis C."/>
            <person name="Anghel I."/>
            <person name="Soltis D."/>
            <person name="Soltis P."/>
            <person name="Zapata F."/>
        </authorList>
    </citation>
    <scope>NUCLEOTIDE SEQUENCE</scope>
    <source>
        <strain evidence="1">UCBG92.1500</strain>
        <tissue evidence="1">Leaf</tissue>
    </source>
</reference>
<proteinExistence type="predicted"/>
<organism evidence="1 2">
    <name type="scientific">Escallonia rubra</name>
    <dbReference type="NCBI Taxonomy" id="112253"/>
    <lineage>
        <taxon>Eukaryota</taxon>
        <taxon>Viridiplantae</taxon>
        <taxon>Streptophyta</taxon>
        <taxon>Embryophyta</taxon>
        <taxon>Tracheophyta</taxon>
        <taxon>Spermatophyta</taxon>
        <taxon>Magnoliopsida</taxon>
        <taxon>eudicotyledons</taxon>
        <taxon>Gunneridae</taxon>
        <taxon>Pentapetalae</taxon>
        <taxon>asterids</taxon>
        <taxon>campanulids</taxon>
        <taxon>Escalloniales</taxon>
        <taxon>Escalloniaceae</taxon>
        <taxon>Escallonia</taxon>
    </lineage>
</organism>
<gene>
    <name evidence="1" type="ORF">RJ640_026884</name>
</gene>
<dbReference type="AlphaFoldDB" id="A0AA88RR94"/>